<name>A0A6G4R085_9CAUL</name>
<evidence type="ECO:0000313" key="7">
    <source>
        <dbReference type="EMBL" id="NGM50905.1"/>
    </source>
</evidence>
<dbReference type="CDD" id="cd13874">
    <property type="entry name" value="CuRO_2_CopA"/>
    <property type="match status" value="1"/>
</dbReference>
<proteinExistence type="predicted"/>
<dbReference type="InterPro" id="IPR001117">
    <property type="entry name" value="Cu-oxidase_2nd"/>
</dbReference>
<evidence type="ECO:0000256" key="1">
    <source>
        <dbReference type="ARBA" id="ARBA00022723"/>
    </source>
</evidence>
<evidence type="ECO:0000259" key="4">
    <source>
        <dbReference type="Pfam" id="PF00394"/>
    </source>
</evidence>
<dbReference type="PANTHER" id="PTHR11709">
    <property type="entry name" value="MULTI-COPPER OXIDASE"/>
    <property type="match status" value="1"/>
</dbReference>
<dbReference type="GO" id="GO:0005507">
    <property type="term" value="F:copper ion binding"/>
    <property type="evidence" value="ECO:0007669"/>
    <property type="project" value="InterPro"/>
</dbReference>
<dbReference type="InterPro" id="IPR034284">
    <property type="entry name" value="CuRO_1_CopA"/>
</dbReference>
<evidence type="ECO:0000259" key="6">
    <source>
        <dbReference type="Pfam" id="PF07732"/>
    </source>
</evidence>
<dbReference type="InterPro" id="IPR011707">
    <property type="entry name" value="Cu-oxidase-like_N"/>
</dbReference>
<evidence type="ECO:0000256" key="2">
    <source>
        <dbReference type="ARBA" id="ARBA00023002"/>
    </source>
</evidence>
<keyword evidence="2" id="KW-0560">Oxidoreductase</keyword>
<dbReference type="AlphaFoldDB" id="A0A6G4R085"/>
<keyword evidence="1" id="KW-0479">Metal-binding</keyword>
<dbReference type="CDD" id="cd13848">
    <property type="entry name" value="CuRO_1_CopA"/>
    <property type="match status" value="1"/>
</dbReference>
<evidence type="ECO:0000256" key="3">
    <source>
        <dbReference type="ARBA" id="ARBA00023008"/>
    </source>
</evidence>
<dbReference type="InterPro" id="IPR006311">
    <property type="entry name" value="TAT_signal"/>
</dbReference>
<dbReference type="InterPro" id="IPR034279">
    <property type="entry name" value="CuRO_3_CopA"/>
</dbReference>
<dbReference type="PROSITE" id="PS00079">
    <property type="entry name" value="MULTICOPPER_OXIDASE1"/>
    <property type="match status" value="1"/>
</dbReference>
<dbReference type="InterPro" id="IPR008972">
    <property type="entry name" value="Cupredoxin"/>
</dbReference>
<dbReference type="RefSeq" id="WP_165259842.1">
    <property type="nucleotide sequence ID" value="NZ_JAAKGT010000006.1"/>
</dbReference>
<dbReference type="GO" id="GO:0016491">
    <property type="term" value="F:oxidoreductase activity"/>
    <property type="evidence" value="ECO:0007669"/>
    <property type="project" value="UniProtKB-KW"/>
</dbReference>
<dbReference type="InterPro" id="IPR034282">
    <property type="entry name" value="CuRO_2_CopA"/>
</dbReference>
<dbReference type="EMBL" id="JAAKGT010000006">
    <property type="protein sequence ID" value="NGM50905.1"/>
    <property type="molecule type" value="Genomic_DNA"/>
</dbReference>
<dbReference type="Pfam" id="PF00394">
    <property type="entry name" value="Cu-oxidase"/>
    <property type="match status" value="1"/>
</dbReference>
<dbReference type="PROSITE" id="PS00080">
    <property type="entry name" value="MULTICOPPER_OXIDASE2"/>
    <property type="match status" value="1"/>
</dbReference>
<dbReference type="PANTHER" id="PTHR11709:SF394">
    <property type="entry name" value="FI03373P-RELATED"/>
    <property type="match status" value="1"/>
</dbReference>
<dbReference type="Pfam" id="PF07732">
    <property type="entry name" value="Cu-oxidase_3"/>
    <property type="match status" value="1"/>
</dbReference>
<dbReference type="PROSITE" id="PS51318">
    <property type="entry name" value="TAT"/>
    <property type="match status" value="1"/>
</dbReference>
<feature type="domain" description="Plastocyanin-like" evidence="4">
    <location>
        <begin position="239"/>
        <end position="334"/>
    </location>
</feature>
<dbReference type="InterPro" id="IPR002355">
    <property type="entry name" value="Cu_oxidase_Cu_BS"/>
</dbReference>
<keyword evidence="3" id="KW-0186">Copper</keyword>
<protein>
    <submittedName>
        <fullName evidence="7">Copper resistance system multicopper oxidase</fullName>
    </submittedName>
</protein>
<dbReference type="SUPFAM" id="SSF49503">
    <property type="entry name" value="Cupredoxins"/>
    <property type="match status" value="3"/>
</dbReference>
<accession>A0A6G4R085</accession>
<comment type="caution">
    <text evidence="7">The sequence shown here is derived from an EMBL/GenBank/DDBJ whole genome shotgun (WGS) entry which is preliminary data.</text>
</comment>
<organism evidence="7">
    <name type="scientific">Caulobacter sp. 602-2</name>
    <dbReference type="NCBI Taxonomy" id="2710887"/>
    <lineage>
        <taxon>Bacteria</taxon>
        <taxon>Pseudomonadati</taxon>
        <taxon>Pseudomonadota</taxon>
        <taxon>Alphaproteobacteria</taxon>
        <taxon>Caulobacterales</taxon>
        <taxon>Caulobacteraceae</taxon>
        <taxon>Caulobacter</taxon>
    </lineage>
</organism>
<feature type="domain" description="Plastocyanin-like" evidence="5">
    <location>
        <begin position="485"/>
        <end position="604"/>
    </location>
</feature>
<dbReference type="InterPro" id="IPR033138">
    <property type="entry name" value="Cu_oxidase_CS"/>
</dbReference>
<dbReference type="InterPro" id="IPR011706">
    <property type="entry name" value="Cu-oxidase_C"/>
</dbReference>
<sequence>MRITRGALDRRRFLQSLAILGGGAALAELLPAWARPAAAAERSPAALTGEDIRLTIGHTPVSVDGRTSHAVTINGTVPGPLIRLKEGQTVRLHVSNGLDEETSIHWHGLLVPFEMDGVPGVSFPGIKPGETFVYEFKVRQSGTYWYHSHSGLQEQIGHYGPMIIDPAGEDPVAFDREHVVVLSDHSRIHPHQIFRRLKQQSGAFNFQRQTIAGLLKGEDQTLAERLEWGRMLMDPTDISDVTGAAYTFLINGRGPQDNWTGLFTPGERVRLRFINAGAQSVFNVRIPGLKLTVVAADGQHVRPVEVDEFQIGNAETYDVIVQPVEDKAFTIVSESVDRSGLGRATLAPRLGMSAEVPPVRKRPLANMRDMGMDMSGMDHGGMDMSGMDHAAMGHAMPAAKPAPGMAPPRARGGDVMAKGDMGGMDMSMRNPDNAPQVPLGPGVQMLSPMAVDRTAEPGQGLESVGHRVLVYRDLVALEANPDQRAPERSMEIHLTGNMERFMWGFDGRKFSDRPPPYAFRHGERVRVVLVNDTMMAHPIHLHGHFFELAFGPAGHMPRKHTVIVLPGGRVAFDFTAEAGDWAFHCHMLYHMHAGMFQVFSVRDGQGEGAR</sequence>
<dbReference type="Pfam" id="PF07731">
    <property type="entry name" value="Cu-oxidase_2"/>
    <property type="match status" value="1"/>
</dbReference>
<dbReference type="CDD" id="cd13896">
    <property type="entry name" value="CuRO_3_CopA"/>
    <property type="match status" value="1"/>
</dbReference>
<dbReference type="Gene3D" id="2.60.40.420">
    <property type="entry name" value="Cupredoxins - blue copper proteins"/>
    <property type="match status" value="3"/>
</dbReference>
<dbReference type="InterPro" id="IPR006376">
    <property type="entry name" value="Cu-R_CopA"/>
</dbReference>
<dbReference type="GO" id="GO:0042597">
    <property type="term" value="C:periplasmic space"/>
    <property type="evidence" value="ECO:0007669"/>
    <property type="project" value="InterPro"/>
</dbReference>
<evidence type="ECO:0000259" key="5">
    <source>
        <dbReference type="Pfam" id="PF07731"/>
    </source>
</evidence>
<reference evidence="7" key="1">
    <citation type="submission" date="2020-02" db="EMBL/GenBank/DDBJ databases">
        <authorList>
            <person name="Gao J."/>
            <person name="Sun J."/>
        </authorList>
    </citation>
    <scope>NUCLEOTIDE SEQUENCE</scope>
    <source>
        <strain evidence="7">602-2</strain>
    </source>
</reference>
<gene>
    <name evidence="7" type="ORF">G5B46_14925</name>
</gene>
<feature type="domain" description="Plastocyanin-like" evidence="6">
    <location>
        <begin position="57"/>
        <end position="167"/>
    </location>
</feature>
<dbReference type="NCBIfam" id="TIGR01480">
    <property type="entry name" value="copper_res_A"/>
    <property type="match status" value="1"/>
</dbReference>
<dbReference type="InterPro" id="IPR045087">
    <property type="entry name" value="Cu-oxidase_fam"/>
</dbReference>